<evidence type="ECO:0000313" key="3">
    <source>
        <dbReference type="EMBL" id="KAA5534434.1"/>
    </source>
</evidence>
<feature type="domain" description="VWFA" evidence="2">
    <location>
        <begin position="37"/>
        <end position="232"/>
    </location>
</feature>
<keyword evidence="4" id="KW-1185">Reference proteome</keyword>
<dbReference type="EMBL" id="VWSG01000006">
    <property type="protein sequence ID" value="KAA5534434.1"/>
    <property type="molecule type" value="Genomic_DNA"/>
</dbReference>
<feature type="coiled-coil region" evidence="1">
    <location>
        <begin position="312"/>
        <end position="339"/>
    </location>
</feature>
<organism evidence="3 4">
    <name type="scientific">Paenimyroides baculatum</name>
    <dbReference type="NCBI Taxonomy" id="2608000"/>
    <lineage>
        <taxon>Bacteria</taxon>
        <taxon>Pseudomonadati</taxon>
        <taxon>Bacteroidota</taxon>
        <taxon>Flavobacteriia</taxon>
        <taxon>Flavobacteriales</taxon>
        <taxon>Flavobacteriaceae</taxon>
        <taxon>Paenimyroides</taxon>
    </lineage>
</organism>
<protein>
    <submittedName>
        <fullName evidence="3">VWA domain-containing protein</fullName>
    </submittedName>
</protein>
<dbReference type="PROSITE" id="PS50234">
    <property type="entry name" value="VWFA"/>
    <property type="match status" value="1"/>
</dbReference>
<reference evidence="3 4" key="1">
    <citation type="submission" date="2019-09" db="EMBL/GenBank/DDBJ databases">
        <title>Genome sequence and assembly of Flavobacterium sp.</title>
        <authorList>
            <person name="Chhetri G."/>
        </authorList>
    </citation>
    <scope>NUCLEOTIDE SEQUENCE [LARGE SCALE GENOMIC DNA]</scope>
    <source>
        <strain evidence="3 4">SNL9</strain>
    </source>
</reference>
<name>A0A5M6CGV6_9FLAO</name>
<dbReference type="Gene3D" id="3.40.50.410">
    <property type="entry name" value="von Willebrand factor, type A domain"/>
    <property type="match status" value="1"/>
</dbReference>
<dbReference type="Proteomes" id="UP000325141">
    <property type="component" value="Unassembled WGS sequence"/>
</dbReference>
<proteinExistence type="predicted"/>
<keyword evidence="1" id="KW-0175">Coiled coil</keyword>
<dbReference type="CDD" id="cd00198">
    <property type="entry name" value="vWFA"/>
    <property type="match status" value="1"/>
</dbReference>
<evidence type="ECO:0000259" key="2">
    <source>
        <dbReference type="PROSITE" id="PS50234"/>
    </source>
</evidence>
<dbReference type="InterPro" id="IPR002035">
    <property type="entry name" value="VWF_A"/>
</dbReference>
<accession>A0A5M6CGV6</accession>
<comment type="caution">
    <text evidence="3">The sequence shown here is derived from an EMBL/GenBank/DDBJ whole genome shotgun (WGS) entry which is preliminary data.</text>
</comment>
<dbReference type="SUPFAM" id="SSF53300">
    <property type="entry name" value="vWA-like"/>
    <property type="match status" value="1"/>
</dbReference>
<dbReference type="InterPro" id="IPR036465">
    <property type="entry name" value="vWFA_dom_sf"/>
</dbReference>
<sequence length="377" mass="42613">MIFFTSLTVTSLLFASNEPKKEQPEVVVEKSEDTKIQVALLLDTSSSMDGLIDQAKARLWNIVNTLSTLKHEGKTPGLEIALYEYGNDGLNEKEGYIRQVTKFTTDLDLLSEKLFALRTNGGQEYCGEVIKKSINQLEWDSKKNSMKLIYIAGNENFDQGSVNYVETISTAVSRQIFVNTIYCGDRQSGISEYWQAGATKGQGKYFNIDQNRTIRYVETPYDADIERLNKKLNDTYYGYGSLGVSKKANQLVQDSNANSMNKAIYAERAVSKSKAAYKNESWDVVDAYKKDASFVDKVKKEELPSEFKDLTKEELKSKLKETDKQREEIQKEIDAVAKKRTLYVEENTSKSDGDDLGAAITASILELAKKYNYKVEN</sequence>
<evidence type="ECO:0000256" key="1">
    <source>
        <dbReference type="SAM" id="Coils"/>
    </source>
</evidence>
<gene>
    <name evidence="3" type="ORF">F0460_09770</name>
</gene>
<evidence type="ECO:0000313" key="4">
    <source>
        <dbReference type="Proteomes" id="UP000325141"/>
    </source>
</evidence>
<dbReference type="AlphaFoldDB" id="A0A5M6CGV6"/>